<feature type="binding site" evidence="11">
    <location>
        <position position="127"/>
    </location>
    <ligand>
        <name>FMN</name>
        <dbReference type="ChEBI" id="CHEBI:58210"/>
    </ligand>
</feature>
<keyword evidence="9 11" id="KW-0413">Isomerase</keyword>
<evidence type="ECO:0000256" key="4">
    <source>
        <dbReference type="ARBA" id="ARBA00022643"/>
    </source>
</evidence>
<comment type="cofactor">
    <cofactor evidence="11">
        <name>Mg(2+)</name>
        <dbReference type="ChEBI" id="CHEBI:18420"/>
    </cofactor>
</comment>
<dbReference type="Proteomes" id="UP000257055">
    <property type="component" value="Unassembled WGS sequence"/>
</dbReference>
<keyword evidence="3 11" id="KW-0285">Flavoprotein</keyword>
<comment type="subunit">
    <text evidence="10 11">Homooctamer. Dimer of tetramers.</text>
</comment>
<comment type="similarity">
    <text evidence="11">Belongs to the IPP isomerase type 2 family.</text>
</comment>
<evidence type="ECO:0000256" key="7">
    <source>
        <dbReference type="ARBA" id="ARBA00022857"/>
    </source>
</evidence>
<dbReference type="AlphaFoldDB" id="A0A3D8TUW5"/>
<evidence type="ECO:0000313" key="14">
    <source>
        <dbReference type="Proteomes" id="UP000257055"/>
    </source>
</evidence>
<dbReference type="InterPro" id="IPR011179">
    <property type="entry name" value="IPdP_isomerase"/>
</dbReference>
<dbReference type="PIRSF" id="PIRSF003314">
    <property type="entry name" value="IPP_isomerase"/>
    <property type="match status" value="1"/>
</dbReference>
<dbReference type="InterPro" id="IPR013785">
    <property type="entry name" value="Aldolase_TIM"/>
</dbReference>
<feature type="binding site" evidence="11">
    <location>
        <begin position="287"/>
        <end position="288"/>
    </location>
    <ligand>
        <name>FMN</name>
        <dbReference type="ChEBI" id="CHEBI:58210"/>
    </ligand>
</feature>
<dbReference type="GO" id="GO:0070402">
    <property type="term" value="F:NADPH binding"/>
    <property type="evidence" value="ECO:0007669"/>
    <property type="project" value="UniProtKB-UniRule"/>
</dbReference>
<accession>A0A3D8TUW5</accession>
<dbReference type="Pfam" id="PF01070">
    <property type="entry name" value="FMN_dh"/>
    <property type="match status" value="1"/>
</dbReference>
<evidence type="ECO:0000313" key="13">
    <source>
        <dbReference type="EMBL" id="RDX02876.1"/>
    </source>
</evidence>
<comment type="cofactor">
    <cofactor evidence="11">
        <name>NADPH</name>
        <dbReference type="ChEBI" id="CHEBI:57783"/>
    </cofactor>
</comment>
<dbReference type="RefSeq" id="WP_115752565.1">
    <property type="nucleotide sequence ID" value="NZ_LARY01000001.1"/>
</dbReference>
<comment type="caution">
    <text evidence="13">The sequence shown here is derived from an EMBL/GenBank/DDBJ whole genome shotgun (WGS) entry which is preliminary data.</text>
</comment>
<keyword evidence="6 11" id="KW-0460">Magnesium</keyword>
<evidence type="ECO:0000256" key="6">
    <source>
        <dbReference type="ARBA" id="ARBA00022842"/>
    </source>
</evidence>
<dbReference type="CDD" id="cd02811">
    <property type="entry name" value="IDI-2_FMN"/>
    <property type="match status" value="1"/>
</dbReference>
<comment type="subcellular location">
    <subcellularLocation>
        <location evidence="11">Cytoplasm</location>
    </subcellularLocation>
</comment>
<feature type="binding site" evidence="11">
    <location>
        <position position="219"/>
    </location>
    <ligand>
        <name>FMN</name>
        <dbReference type="ChEBI" id="CHEBI:58210"/>
    </ligand>
</feature>
<keyword evidence="4 11" id="KW-0288">FMN</keyword>
<feature type="binding site" evidence="11">
    <location>
        <position position="98"/>
    </location>
    <ligand>
        <name>FMN</name>
        <dbReference type="ChEBI" id="CHEBI:58210"/>
    </ligand>
</feature>
<sequence length="363" mass="40462">MEKKEDLLRERRKDEHVTLAYNSYKKQGTSFNELKILGTSLPQIGVSEVDLTTSFAGLHFKWPFYINAMTGGSAHTKKINQELAEIARETEIAMAVGSQSAALKNQALESTFRIAREVNPSGQLFANVSPEVPVEQAKRAIEMLEADLLQIHINPAQELVMKEGDREFGHWIESLKRYVDEIKIPIVVKEVGFGMRKETVARLGELGIRTVDLGGRGGTNFAQIENDRRRDHAFDFLTDWGLTTAESLLDLQNAEPMNMEFLASGGIKSALDMVKAYRLGARSAGMAGKILYRLKKDGKEAAISEVEQLKESLAALFVLLDSKNLSEIKQAPLIVSGELKDFCEARQIDYQSLANPKKSDLNF</sequence>
<evidence type="ECO:0000256" key="9">
    <source>
        <dbReference type="ARBA" id="ARBA00023235"/>
    </source>
</evidence>
<dbReference type="PANTHER" id="PTHR43665:SF1">
    <property type="entry name" value="ISOPENTENYL-DIPHOSPHATE DELTA-ISOMERASE"/>
    <property type="match status" value="1"/>
</dbReference>
<comment type="function">
    <text evidence="11">Involved in the biosynthesis of isoprenoids. Catalyzes the 1,3-allylic rearrangement of the homoallylic substrate isopentenyl (IPP) to its allylic isomer, dimethylallyl diphosphate (DMAPP).</text>
</comment>
<feature type="binding site" evidence="11">
    <location>
        <begin position="12"/>
        <end position="13"/>
    </location>
    <ligand>
        <name>substrate</name>
    </ligand>
</feature>
<keyword evidence="7 11" id="KW-0521">NADP</keyword>
<reference evidence="14" key="1">
    <citation type="submission" date="2015-04" db="EMBL/GenBank/DDBJ databases">
        <authorList>
            <person name="Schardt J."/>
            <person name="Mueller-Herbst S."/>
            <person name="Scherer S."/>
            <person name="Huptas C."/>
        </authorList>
    </citation>
    <scope>NUCLEOTIDE SEQUENCE [LARGE SCALE GENOMIC DNA]</scope>
    <source>
        <strain evidence="14">Kiel-L1</strain>
    </source>
</reference>
<dbReference type="Gene3D" id="3.20.20.70">
    <property type="entry name" value="Aldolase class I"/>
    <property type="match status" value="1"/>
</dbReference>
<dbReference type="SUPFAM" id="SSF51395">
    <property type="entry name" value="FMN-linked oxidoreductases"/>
    <property type="match status" value="1"/>
</dbReference>
<dbReference type="EMBL" id="LARY01000001">
    <property type="protein sequence ID" value="RDX02876.1"/>
    <property type="molecule type" value="Genomic_DNA"/>
</dbReference>
<dbReference type="InterPro" id="IPR000262">
    <property type="entry name" value="FMN-dep_DH"/>
</dbReference>
<dbReference type="GO" id="GO:0000287">
    <property type="term" value="F:magnesium ion binding"/>
    <property type="evidence" value="ECO:0007669"/>
    <property type="project" value="UniProtKB-UniRule"/>
</dbReference>
<feature type="binding site" evidence="11">
    <location>
        <begin position="266"/>
        <end position="268"/>
    </location>
    <ligand>
        <name>FMN</name>
        <dbReference type="ChEBI" id="CHEBI:58210"/>
    </ligand>
</feature>
<dbReference type="EC" id="5.3.3.2" evidence="11"/>
<proteinExistence type="inferred from homology"/>
<dbReference type="GO" id="GO:0016491">
    <property type="term" value="F:oxidoreductase activity"/>
    <property type="evidence" value="ECO:0007669"/>
    <property type="project" value="InterPro"/>
</dbReference>
<feature type="binding site" evidence="11">
    <location>
        <position position="158"/>
    </location>
    <ligand>
        <name>Mg(2+)</name>
        <dbReference type="ChEBI" id="CHEBI:18420"/>
    </ligand>
</feature>
<dbReference type="GO" id="GO:0008299">
    <property type="term" value="P:isoprenoid biosynthetic process"/>
    <property type="evidence" value="ECO:0007669"/>
    <property type="project" value="UniProtKB-UniRule"/>
</dbReference>
<keyword evidence="8 11" id="KW-0414">Isoprene biosynthesis</keyword>
<dbReference type="PANTHER" id="PTHR43665">
    <property type="entry name" value="ISOPENTENYL-DIPHOSPHATE DELTA-ISOMERASE"/>
    <property type="match status" value="1"/>
</dbReference>
<dbReference type="GO" id="GO:0010181">
    <property type="term" value="F:FMN binding"/>
    <property type="evidence" value="ECO:0007669"/>
    <property type="project" value="UniProtKB-UniRule"/>
</dbReference>
<dbReference type="HAMAP" id="MF_00354">
    <property type="entry name" value="Idi_2"/>
    <property type="match status" value="1"/>
</dbReference>
<keyword evidence="5 11" id="KW-0479">Metal-binding</keyword>
<evidence type="ECO:0000256" key="8">
    <source>
        <dbReference type="ARBA" id="ARBA00023229"/>
    </source>
</evidence>
<name>A0A3D8TUW5_9LIST</name>
<evidence type="ECO:0000256" key="5">
    <source>
        <dbReference type="ARBA" id="ARBA00022723"/>
    </source>
</evidence>
<evidence type="ECO:0000256" key="3">
    <source>
        <dbReference type="ARBA" id="ARBA00022630"/>
    </source>
</evidence>
<feature type="binding site" evidence="11">
    <location>
        <begin position="68"/>
        <end position="70"/>
    </location>
    <ligand>
        <name>FMN</name>
        <dbReference type="ChEBI" id="CHEBI:58210"/>
    </ligand>
</feature>
<organism evidence="13 14">
    <name type="scientific">Listeria kieliensis</name>
    <dbReference type="NCBI Taxonomy" id="1621700"/>
    <lineage>
        <taxon>Bacteria</taxon>
        <taxon>Bacillati</taxon>
        <taxon>Bacillota</taxon>
        <taxon>Bacilli</taxon>
        <taxon>Bacillales</taxon>
        <taxon>Listeriaceae</taxon>
        <taxon>Listeria</taxon>
    </lineage>
</organism>
<feature type="binding site" evidence="11">
    <location>
        <position position="157"/>
    </location>
    <ligand>
        <name>substrate</name>
    </ligand>
</feature>
<comment type="cofactor">
    <cofactor evidence="1 11">
        <name>FMN</name>
        <dbReference type="ChEBI" id="CHEBI:58210"/>
    </cofactor>
</comment>
<evidence type="ECO:0000256" key="2">
    <source>
        <dbReference type="ARBA" id="ARBA00022490"/>
    </source>
</evidence>
<evidence type="ECO:0000256" key="10">
    <source>
        <dbReference type="ARBA" id="ARBA00025810"/>
    </source>
</evidence>
<protein>
    <recommendedName>
        <fullName evidence="11">Isopentenyl-diphosphate delta-isomerase</fullName>
        <shortName evidence="11">IPP isomerase</shortName>
        <ecNumber evidence="11">5.3.3.2</ecNumber>
    </recommendedName>
    <alternativeName>
        <fullName evidence="11">Isopentenyl diphosphate:dimethylallyl diphosphate isomerase</fullName>
    </alternativeName>
    <alternativeName>
        <fullName evidence="11">Isopentenyl pyrophosphate isomerase</fullName>
    </alternativeName>
    <alternativeName>
        <fullName evidence="11">Type 2 isopentenyl diphosphate isomerase</fullName>
        <shortName evidence="11">IDI-2</shortName>
    </alternativeName>
</protein>
<keyword evidence="2 11" id="KW-0963">Cytoplasm</keyword>
<dbReference type="GO" id="GO:0004452">
    <property type="term" value="F:isopentenyl-diphosphate delta-isomerase activity"/>
    <property type="evidence" value="ECO:0007669"/>
    <property type="project" value="UniProtKB-UniRule"/>
</dbReference>
<feature type="domain" description="FMN-dependent dehydrogenase" evidence="12">
    <location>
        <begin position="162"/>
        <end position="331"/>
    </location>
</feature>
<dbReference type="GO" id="GO:0005737">
    <property type="term" value="C:cytoplasm"/>
    <property type="evidence" value="ECO:0007669"/>
    <property type="project" value="UniProtKB-SubCell"/>
</dbReference>
<feature type="binding site" evidence="11">
    <location>
        <position position="189"/>
    </location>
    <ligand>
        <name>FMN</name>
        <dbReference type="ChEBI" id="CHEBI:58210"/>
    </ligand>
</feature>
<evidence type="ECO:0000259" key="12">
    <source>
        <dbReference type="Pfam" id="PF01070"/>
    </source>
</evidence>
<gene>
    <name evidence="11" type="primary">fni</name>
    <name evidence="13" type="ORF">UR08_05080</name>
</gene>
<evidence type="ECO:0000256" key="11">
    <source>
        <dbReference type="HAMAP-Rule" id="MF_00354"/>
    </source>
</evidence>
<dbReference type="NCBIfam" id="TIGR02151">
    <property type="entry name" value="IPP_isom_2"/>
    <property type="match status" value="1"/>
</dbReference>
<keyword evidence="14" id="KW-1185">Reference proteome</keyword>
<comment type="catalytic activity">
    <reaction evidence="11">
        <text>isopentenyl diphosphate = dimethylallyl diphosphate</text>
        <dbReference type="Rhea" id="RHEA:23284"/>
        <dbReference type="ChEBI" id="CHEBI:57623"/>
        <dbReference type="ChEBI" id="CHEBI:128769"/>
        <dbReference type="EC" id="5.3.3.2"/>
    </reaction>
</comment>
<evidence type="ECO:0000256" key="1">
    <source>
        <dbReference type="ARBA" id="ARBA00001917"/>
    </source>
</evidence>
<comment type="caution">
    <text evidence="11">Lacks conserved residue(s) required for the propagation of feature annotation.</text>
</comment>